<evidence type="ECO:0000313" key="2">
    <source>
        <dbReference type="EMBL" id="GAA3611012.1"/>
    </source>
</evidence>
<feature type="domain" description="FAD-binding" evidence="1">
    <location>
        <begin position="17"/>
        <end position="142"/>
    </location>
</feature>
<gene>
    <name evidence="2" type="ORF">GCM10022419_114960</name>
</gene>
<evidence type="ECO:0000313" key="3">
    <source>
        <dbReference type="Proteomes" id="UP001500630"/>
    </source>
</evidence>
<dbReference type="NCBIfam" id="TIGR02032">
    <property type="entry name" value="GG-red-SF"/>
    <property type="match status" value="1"/>
</dbReference>
<dbReference type="InterPro" id="IPR002938">
    <property type="entry name" value="FAD-bd"/>
</dbReference>
<dbReference type="Pfam" id="PF01494">
    <property type="entry name" value="FAD_binding_3"/>
    <property type="match status" value="1"/>
</dbReference>
<dbReference type="SUPFAM" id="SSF51905">
    <property type="entry name" value="FAD/NAD(P)-binding domain"/>
    <property type="match status" value="1"/>
</dbReference>
<protein>
    <submittedName>
        <fullName evidence="2">Geranylgeranyl reductase family protein</fullName>
    </submittedName>
</protein>
<dbReference type="Proteomes" id="UP001500630">
    <property type="component" value="Unassembled WGS sequence"/>
</dbReference>
<comment type="caution">
    <text evidence="2">The sequence shown here is derived from an EMBL/GenBank/DDBJ whole genome shotgun (WGS) entry which is preliminary data.</text>
</comment>
<evidence type="ECO:0000259" key="1">
    <source>
        <dbReference type="Pfam" id="PF01494"/>
    </source>
</evidence>
<accession>A0ABP6ZL70</accession>
<name>A0ABP6ZL70_9ACTN</name>
<dbReference type="RefSeq" id="WP_345575844.1">
    <property type="nucleotide sequence ID" value="NZ_BAABDQ010000047.1"/>
</dbReference>
<organism evidence="2 3">
    <name type="scientific">Nonomuraea rosea</name>
    <dbReference type="NCBI Taxonomy" id="638574"/>
    <lineage>
        <taxon>Bacteria</taxon>
        <taxon>Bacillati</taxon>
        <taxon>Actinomycetota</taxon>
        <taxon>Actinomycetes</taxon>
        <taxon>Streptosporangiales</taxon>
        <taxon>Streptosporangiaceae</taxon>
        <taxon>Nonomuraea</taxon>
    </lineage>
</organism>
<dbReference type="PANTHER" id="PTHR42685">
    <property type="entry name" value="GERANYLGERANYL DIPHOSPHATE REDUCTASE"/>
    <property type="match status" value="1"/>
</dbReference>
<keyword evidence="3" id="KW-1185">Reference proteome</keyword>
<dbReference type="InterPro" id="IPR036188">
    <property type="entry name" value="FAD/NAD-bd_sf"/>
</dbReference>
<reference evidence="3" key="1">
    <citation type="journal article" date="2019" name="Int. J. Syst. Evol. Microbiol.">
        <title>The Global Catalogue of Microorganisms (GCM) 10K type strain sequencing project: providing services to taxonomists for standard genome sequencing and annotation.</title>
        <authorList>
            <consortium name="The Broad Institute Genomics Platform"/>
            <consortium name="The Broad Institute Genome Sequencing Center for Infectious Disease"/>
            <person name="Wu L."/>
            <person name="Ma J."/>
        </authorList>
    </citation>
    <scope>NUCLEOTIDE SEQUENCE [LARGE SCALE GENOMIC DNA]</scope>
    <source>
        <strain evidence="3">JCM 17326</strain>
    </source>
</reference>
<dbReference type="InterPro" id="IPR011777">
    <property type="entry name" value="Geranylgeranyl_Rdtase_fam"/>
</dbReference>
<dbReference type="PANTHER" id="PTHR42685:SF22">
    <property type="entry name" value="CONDITIONED MEDIUM FACTOR RECEPTOR 1"/>
    <property type="match status" value="1"/>
</dbReference>
<proteinExistence type="predicted"/>
<dbReference type="EMBL" id="BAABDQ010000047">
    <property type="protein sequence ID" value="GAA3611012.1"/>
    <property type="molecule type" value="Genomic_DNA"/>
</dbReference>
<dbReference type="InterPro" id="IPR050407">
    <property type="entry name" value="Geranylgeranyl_reductase"/>
</dbReference>
<dbReference type="Gene3D" id="3.50.50.60">
    <property type="entry name" value="FAD/NAD(P)-binding domain"/>
    <property type="match status" value="1"/>
</dbReference>
<dbReference type="PRINTS" id="PR00420">
    <property type="entry name" value="RNGMNOXGNASE"/>
</dbReference>
<sequence>MIAIDPDRRIGGEGIWDVVVVGAGPAGASAARVAAEAGCRVLVLERSKIPRYKTCGGGLIGGAQAALPAGLQVQVHDVARSFTFNWEGRKQRTLTSAGERPCLMVFRAELDAALTDVAARAGAEVRDSTALTGIEQAGTELAGTELAGTELAGTELAGTELAGTELAGTGLAGMDDGGLISVRTSGGDTVRTRALVGADGSAGKVARYVGVRCVQTDLALEVEVPVTDRAAARWRGHMLIEWGPLPGSFGWLFPKGDICTAGVVAARGQGTATKAYMRDFLTRYELADAEPLHDTGHLTRCRHPDSPLARGRVLVAGDAAGLCDPWSREGISFALRSGTWAGEWAARIAGAADDAAVARAGAGYAGAVTATLGAEMEASRQVMNLFTRRPGLIHGGLTRVPPVWRMFDRYVNGETTIPALLHHPFARLAVRALGRLA</sequence>